<dbReference type="AlphaFoldDB" id="A0A9N8EQL8"/>
<reference evidence="8" key="1">
    <citation type="submission" date="2020-06" db="EMBL/GenBank/DDBJ databases">
        <authorList>
            <consortium name="Plant Systems Biology data submission"/>
        </authorList>
    </citation>
    <scope>NUCLEOTIDE SEQUENCE</scope>
    <source>
        <strain evidence="8">D6</strain>
    </source>
</reference>
<dbReference type="InterPro" id="IPR001254">
    <property type="entry name" value="Trypsin_dom"/>
</dbReference>
<dbReference type="EMBL" id="CAICTM010001518">
    <property type="protein sequence ID" value="CAB9524304.1"/>
    <property type="molecule type" value="Genomic_DNA"/>
</dbReference>
<dbReference type="Proteomes" id="UP001153069">
    <property type="component" value="Unassembled WGS sequence"/>
</dbReference>
<evidence type="ECO:0000256" key="5">
    <source>
        <dbReference type="SAM" id="MobiDB-lite"/>
    </source>
</evidence>
<dbReference type="InterPro" id="IPR001314">
    <property type="entry name" value="Peptidase_S1A"/>
</dbReference>
<feature type="domain" description="Peptidase S1" evidence="7">
    <location>
        <begin position="73"/>
        <end position="309"/>
    </location>
</feature>
<dbReference type="InterPro" id="IPR018114">
    <property type="entry name" value="TRYPSIN_HIS"/>
</dbReference>
<dbReference type="InterPro" id="IPR043504">
    <property type="entry name" value="Peptidase_S1_PA_chymotrypsin"/>
</dbReference>
<keyword evidence="2" id="KW-0843">Virulence</keyword>
<keyword evidence="3" id="KW-1015">Disulfide bond</keyword>
<sequence>MWRVTRFRNTHAFFLTLVLLVATSRAATSSKALHKKGDPYLLKERIEPVVPPPQDGISFSGAVEILGDTTYSIIGGIPVNDPQQFPYFAFWSVGCGASLIAPDMLLTAAHCQEGYEDPISGRLVYLGSTGLKQGIKRRVVEMLVHPSYSTPTSLAYDMMLLKLNASATHYWIHNEAGEGWSRLSNRLSLAPLNPNYVRPQSGDELMVVGFGSTSNTGNLVPHLQHANVTKLDDKACADAYGGAYHQPSMICAGNVGRDSCQGDSGGPIVNNDGVQVGIVSWGIGCAQPDNPGVYSRISAARWWINDIVCRKSCYPPTWCDVSIRHQCSFASKTPRAPPSGPLSLTITLTTDYYPQEVGAILRHMESDYEYLFQGYNSQPFVRDGRLVFEHNLTHLPPGEIYFGVFDQGSDGLCCSWGAGNIQVTDANNGEVILKSDGNYRSRTEWIMKIDEHGQVVSIDHTSRGSESEEPEIVDNGWPFNPETDDPNFPGAYARTDSELVINVRYDLYPEETTVQWQELSLDGSVLAIDAWETVDVRSSSTGASLLDQEITSYTQQTNASSLYRLRITDTLHDGTCCFFGNGYSTITDTSAVLWHGRGDFGVMQEAYVFVNEQGMAKSVVPVHIPGVGDLVVLERDSDESSGGSATAILVNQEA</sequence>
<accession>A0A9N8EQL8</accession>
<keyword evidence="6" id="KW-0732">Signal</keyword>
<dbReference type="Pfam" id="PF00089">
    <property type="entry name" value="Trypsin"/>
    <property type="match status" value="1"/>
</dbReference>
<dbReference type="GO" id="GO:0006508">
    <property type="term" value="P:proteolysis"/>
    <property type="evidence" value="ECO:0007669"/>
    <property type="project" value="UniProtKB-KW"/>
</dbReference>
<dbReference type="GO" id="GO:0004252">
    <property type="term" value="F:serine-type endopeptidase activity"/>
    <property type="evidence" value="ECO:0007669"/>
    <property type="project" value="InterPro"/>
</dbReference>
<dbReference type="PROSITE" id="PS00134">
    <property type="entry name" value="TRYPSIN_HIS"/>
    <property type="match status" value="1"/>
</dbReference>
<dbReference type="InterPro" id="IPR033116">
    <property type="entry name" value="TRYPSIN_SER"/>
</dbReference>
<dbReference type="Gene3D" id="2.40.10.10">
    <property type="entry name" value="Trypsin-like serine proteases"/>
    <property type="match status" value="1"/>
</dbReference>
<evidence type="ECO:0000259" key="7">
    <source>
        <dbReference type="PROSITE" id="PS50240"/>
    </source>
</evidence>
<dbReference type="InterPro" id="IPR009003">
    <property type="entry name" value="Peptidase_S1_PA"/>
</dbReference>
<dbReference type="InterPro" id="IPR050430">
    <property type="entry name" value="Peptidase_S1"/>
</dbReference>
<evidence type="ECO:0000256" key="3">
    <source>
        <dbReference type="ARBA" id="ARBA00023157"/>
    </source>
</evidence>
<dbReference type="PANTHER" id="PTHR24276">
    <property type="entry name" value="POLYSERASE-RELATED"/>
    <property type="match status" value="1"/>
</dbReference>
<dbReference type="PROSITE" id="PS50240">
    <property type="entry name" value="TRYPSIN_DOM"/>
    <property type="match status" value="1"/>
</dbReference>
<evidence type="ECO:0000313" key="8">
    <source>
        <dbReference type="EMBL" id="CAB9524304.1"/>
    </source>
</evidence>
<comment type="caution">
    <text evidence="8">The sequence shown here is derived from an EMBL/GenBank/DDBJ whole genome shotgun (WGS) entry which is preliminary data.</text>
</comment>
<dbReference type="PROSITE" id="PS00135">
    <property type="entry name" value="TRYPSIN_SER"/>
    <property type="match status" value="1"/>
</dbReference>
<evidence type="ECO:0000313" key="9">
    <source>
        <dbReference type="Proteomes" id="UP001153069"/>
    </source>
</evidence>
<dbReference type="CDD" id="cd00190">
    <property type="entry name" value="Tryp_SPc"/>
    <property type="match status" value="1"/>
</dbReference>
<dbReference type="PANTHER" id="PTHR24276:SF91">
    <property type="entry name" value="AT26814P-RELATED"/>
    <property type="match status" value="1"/>
</dbReference>
<keyword evidence="4" id="KW-0645">Protease</keyword>
<comment type="similarity">
    <text evidence="1">Belongs to the peptidase S1 family.</text>
</comment>
<keyword evidence="4" id="KW-0720">Serine protease</keyword>
<feature type="chain" id="PRO_5040490298" evidence="6">
    <location>
        <begin position="27"/>
        <end position="654"/>
    </location>
</feature>
<keyword evidence="4" id="KW-0378">Hydrolase</keyword>
<organism evidence="8 9">
    <name type="scientific">Seminavis robusta</name>
    <dbReference type="NCBI Taxonomy" id="568900"/>
    <lineage>
        <taxon>Eukaryota</taxon>
        <taxon>Sar</taxon>
        <taxon>Stramenopiles</taxon>
        <taxon>Ochrophyta</taxon>
        <taxon>Bacillariophyta</taxon>
        <taxon>Bacillariophyceae</taxon>
        <taxon>Bacillariophycidae</taxon>
        <taxon>Naviculales</taxon>
        <taxon>Naviculaceae</taxon>
        <taxon>Seminavis</taxon>
    </lineage>
</organism>
<gene>
    <name evidence="8" type="ORF">SEMRO_1520_G279360.1</name>
</gene>
<protein>
    <submittedName>
        <fullName evidence="8">Plasminogen</fullName>
    </submittedName>
</protein>
<proteinExistence type="inferred from homology"/>
<dbReference type="FunFam" id="2.40.10.10:FF:000002">
    <property type="entry name" value="Transmembrane protease serine"/>
    <property type="match status" value="1"/>
</dbReference>
<evidence type="ECO:0000256" key="4">
    <source>
        <dbReference type="RuleBase" id="RU363034"/>
    </source>
</evidence>
<dbReference type="SMART" id="SM00020">
    <property type="entry name" value="Tryp_SPc"/>
    <property type="match status" value="1"/>
</dbReference>
<name>A0A9N8EQL8_9STRA</name>
<feature type="region of interest" description="Disordered" evidence="5">
    <location>
        <begin position="459"/>
        <end position="480"/>
    </location>
</feature>
<evidence type="ECO:0000256" key="6">
    <source>
        <dbReference type="SAM" id="SignalP"/>
    </source>
</evidence>
<dbReference type="SUPFAM" id="SSF50494">
    <property type="entry name" value="Trypsin-like serine proteases"/>
    <property type="match status" value="1"/>
</dbReference>
<dbReference type="PRINTS" id="PR00722">
    <property type="entry name" value="CHYMOTRYPSIN"/>
</dbReference>
<keyword evidence="9" id="KW-1185">Reference proteome</keyword>
<evidence type="ECO:0000256" key="1">
    <source>
        <dbReference type="ARBA" id="ARBA00007664"/>
    </source>
</evidence>
<dbReference type="OrthoDB" id="74960at2759"/>
<evidence type="ECO:0000256" key="2">
    <source>
        <dbReference type="ARBA" id="ARBA00023026"/>
    </source>
</evidence>
<feature type="signal peptide" evidence="6">
    <location>
        <begin position="1"/>
        <end position="26"/>
    </location>
</feature>